<comment type="subunit">
    <text evidence="5">Homodimer.</text>
</comment>
<dbReference type="CDD" id="cd00935">
    <property type="entry name" value="GlyRS_RNA"/>
    <property type="match status" value="1"/>
</dbReference>
<organism evidence="25 26">
    <name type="scientific">Kryptolebias marmoratus</name>
    <name type="common">Mangrove killifish</name>
    <name type="synonym">Rivulus marmoratus</name>
    <dbReference type="NCBI Taxonomy" id="37003"/>
    <lineage>
        <taxon>Eukaryota</taxon>
        <taxon>Metazoa</taxon>
        <taxon>Chordata</taxon>
        <taxon>Craniata</taxon>
        <taxon>Vertebrata</taxon>
        <taxon>Euteleostomi</taxon>
        <taxon>Actinopterygii</taxon>
        <taxon>Neopterygii</taxon>
        <taxon>Teleostei</taxon>
        <taxon>Neoteleostei</taxon>
        <taxon>Acanthomorphata</taxon>
        <taxon>Ovalentaria</taxon>
        <taxon>Atherinomorphae</taxon>
        <taxon>Cyprinodontiformes</taxon>
        <taxon>Rivulidae</taxon>
        <taxon>Kryptolebias</taxon>
    </lineage>
</organism>
<dbReference type="GO" id="GO:0004820">
    <property type="term" value="F:glycine-tRNA ligase activity"/>
    <property type="evidence" value="ECO:0007669"/>
    <property type="project" value="UniProtKB-EC"/>
</dbReference>
<dbReference type="InterPro" id="IPR002315">
    <property type="entry name" value="tRNA-synt_gly"/>
</dbReference>
<dbReference type="PROSITE" id="PS50862">
    <property type="entry name" value="AA_TRNA_LIGASE_II"/>
    <property type="match status" value="1"/>
</dbReference>
<dbReference type="Gene3D" id="3.30.720.200">
    <property type="match status" value="1"/>
</dbReference>
<evidence type="ECO:0000256" key="5">
    <source>
        <dbReference type="ARBA" id="ARBA00011738"/>
    </source>
</evidence>
<dbReference type="GO" id="GO:0005739">
    <property type="term" value="C:mitochondrion"/>
    <property type="evidence" value="ECO:0007669"/>
    <property type="project" value="UniProtKB-SubCell"/>
</dbReference>
<dbReference type="FunFam" id="3.30.40.230:FF:000001">
    <property type="entry name" value="Glycine--tRNA ligase"/>
    <property type="match status" value="1"/>
</dbReference>
<keyword evidence="12" id="KW-0067">ATP-binding</keyword>
<dbReference type="OrthoDB" id="57698at2759"/>
<evidence type="ECO:0000256" key="21">
    <source>
        <dbReference type="ARBA" id="ARBA00058014"/>
    </source>
</evidence>
<evidence type="ECO:0000256" key="9">
    <source>
        <dbReference type="ARBA" id="ARBA00022598"/>
    </source>
</evidence>
<dbReference type="SUPFAM" id="SSF55681">
    <property type="entry name" value="Class II aaRS and biotin synthetases"/>
    <property type="match status" value="1"/>
</dbReference>
<keyword evidence="26" id="KW-1185">Reference proteome</keyword>
<evidence type="ECO:0000256" key="22">
    <source>
        <dbReference type="ARBA" id="ARBA00082645"/>
    </source>
</evidence>
<dbReference type="GO" id="GO:0030424">
    <property type="term" value="C:axon"/>
    <property type="evidence" value="ECO:0007669"/>
    <property type="project" value="UniProtKB-SubCell"/>
</dbReference>
<proteinExistence type="inferred from homology"/>
<dbReference type="InterPro" id="IPR036621">
    <property type="entry name" value="Anticodon-bd_dom_sf"/>
</dbReference>
<sequence length="753" mass="84695">MLLRGAASALLRTTADISSSLRASTVRFVRQPLRQPPGNRPSFSTSARFCRSGKKRSSKWLQLAENCPTMDGNIEEILAPLRLAVKEQGDLVRQMKQEGAPDVDVTKAVAELKARKKALESKELALQPKDDIVDRTKMEDTLKRRFFYDQAFAIYGGVSGLYDFGPVGCALKNNILQAWRQHFIQEEQILEIDCTMLTPEPVLKTSGHVEKFADYMVKDVKNGECFRADHLLKAHLQKLMSDKKCSAEKKTEMENVITQLDNYTQQELTDLFVKYNVKSPTTGNELTPPISFNLMFQTSIGPGGNMPGYLRPETAQGIFLNFKRLLEFNQGKLPFAAAQIGNSFRNEISPRSGLIRVREFTMAEIEHFVDPNEKDHPKFCNVADLQIMLYSSAAQTSGQSAEMMRLGDAVEQGVINNSVLGYFIGRIHLYLTKVGVAKDKLRFRQHMDNEMAHYACDCWDAEAKTSYGWIEIVGCADRSCYDLKCHARATKVPLVAEKPLKEPKTVNVVQFEPNKGAIGKAYKKDAKLAMEYLAVCDECFITEQEALLNETGEFTIETEGKAFKLTKDMVAVKRFQKTLHVEEVVPNVIEPSFGIGRIMYTIFEHTFHVREGDEQRTYFSFPATVAPYKCSVLPLSQNQEFMPFVKELSEAMTKNGVSHKVDDSSGSIGRRYARTDEVGVAFGITIDFDTANKTPHTATLRDRDSMRQIRAEVSELPGIVRDLANGALTWAEVESKYPIFEGQETGKKDANEE</sequence>
<dbReference type="FunFam" id="3.30.720.200:FF:000001">
    <property type="entry name" value="Glycine--tRNA ligase 2"/>
    <property type="match status" value="1"/>
</dbReference>
<dbReference type="GO" id="GO:0016740">
    <property type="term" value="F:transferase activity"/>
    <property type="evidence" value="ECO:0007669"/>
    <property type="project" value="UniProtKB-KW"/>
</dbReference>
<dbReference type="Pfam" id="PF03129">
    <property type="entry name" value="HGTP_anticodon"/>
    <property type="match status" value="1"/>
</dbReference>
<evidence type="ECO:0000313" key="26">
    <source>
        <dbReference type="Proteomes" id="UP000264800"/>
    </source>
</evidence>
<dbReference type="FunFam" id="3.30.930.10:FF:000010">
    <property type="entry name" value="Glycyl-tRNA synthetase 1"/>
    <property type="match status" value="1"/>
</dbReference>
<keyword evidence="15" id="KW-0496">Mitochondrion</keyword>
<comment type="subcellular location">
    <subcellularLocation>
        <location evidence="2">Cell projection</location>
        <location evidence="2">Axon</location>
    </subcellularLocation>
    <subcellularLocation>
        <location evidence="3">Cytoplasm</location>
    </subcellularLocation>
    <subcellularLocation>
        <location evidence="1">Mitochondrion</location>
    </subcellularLocation>
</comment>
<reference evidence="25" key="1">
    <citation type="submission" date="2025-08" db="UniProtKB">
        <authorList>
            <consortium name="Ensembl"/>
        </authorList>
    </citation>
    <scope>IDENTIFICATION</scope>
</reference>
<dbReference type="CDD" id="cd00858">
    <property type="entry name" value="GlyRS_anticodon"/>
    <property type="match status" value="1"/>
</dbReference>
<keyword evidence="8" id="KW-0963">Cytoplasm</keyword>
<dbReference type="STRING" id="37003.ENSKMAP00000013923"/>
<evidence type="ECO:0000256" key="4">
    <source>
        <dbReference type="ARBA" id="ARBA00008226"/>
    </source>
</evidence>
<dbReference type="PANTHER" id="PTHR10745">
    <property type="entry name" value="GLYCYL-TRNA SYNTHETASE/DNA POLYMERASE SUBUNIT GAMMA-2"/>
    <property type="match status" value="1"/>
</dbReference>
<dbReference type="FunFam" id="1.10.287.10:FF:000007">
    <property type="entry name" value="Glycyl-tRNA synthetase"/>
    <property type="match status" value="1"/>
</dbReference>
<dbReference type="Proteomes" id="UP000264800">
    <property type="component" value="Unplaced"/>
</dbReference>
<comment type="catalytic activity">
    <reaction evidence="19">
        <text>2 ATP + H(+) = P(1),P(4)-bis(5'-adenosyl) tetraphosphate + diphosphate</text>
        <dbReference type="Rhea" id="RHEA:34935"/>
        <dbReference type="ChEBI" id="CHEBI:15378"/>
        <dbReference type="ChEBI" id="CHEBI:30616"/>
        <dbReference type="ChEBI" id="CHEBI:33019"/>
        <dbReference type="ChEBI" id="CHEBI:58141"/>
    </reaction>
    <physiologicalReaction direction="left-to-right" evidence="19">
        <dbReference type="Rhea" id="RHEA:34936"/>
    </physiologicalReaction>
</comment>
<reference evidence="25" key="2">
    <citation type="submission" date="2025-09" db="UniProtKB">
        <authorList>
            <consortium name="Ensembl"/>
        </authorList>
    </citation>
    <scope>IDENTIFICATION</scope>
</reference>
<dbReference type="AlphaFoldDB" id="A0A3Q3ABL8"/>
<evidence type="ECO:0000256" key="1">
    <source>
        <dbReference type="ARBA" id="ARBA00004173"/>
    </source>
</evidence>
<evidence type="ECO:0000259" key="24">
    <source>
        <dbReference type="PROSITE" id="PS51185"/>
    </source>
</evidence>
<dbReference type="Gene3D" id="1.10.287.10">
    <property type="entry name" value="S15/NS1, RNA-binding"/>
    <property type="match status" value="1"/>
</dbReference>
<dbReference type="SUPFAM" id="SSF47060">
    <property type="entry name" value="S15/NS1 RNA-binding domain"/>
    <property type="match status" value="1"/>
</dbReference>
<dbReference type="PROSITE" id="PS51185">
    <property type="entry name" value="WHEP_TRS_2"/>
    <property type="match status" value="1"/>
</dbReference>
<dbReference type="Pfam" id="PF00458">
    <property type="entry name" value="WHEP-TRS"/>
    <property type="match status" value="1"/>
</dbReference>
<dbReference type="Ensembl" id="ENSKMAT00000014132.1">
    <property type="protein sequence ID" value="ENSKMAP00000013923.1"/>
    <property type="gene ID" value="ENSKMAG00000010428.1"/>
</dbReference>
<dbReference type="PRINTS" id="PR01043">
    <property type="entry name" value="TRNASYNTHGLY"/>
</dbReference>
<feature type="domain" description="WHEP-TRS" evidence="24">
    <location>
        <begin position="77"/>
        <end position="133"/>
    </location>
</feature>
<dbReference type="Pfam" id="PF00587">
    <property type="entry name" value="tRNA-synt_2b"/>
    <property type="match status" value="1"/>
</dbReference>
<dbReference type="InterPro" id="IPR002314">
    <property type="entry name" value="aa-tRNA-synt_IIb"/>
</dbReference>
<evidence type="ECO:0000256" key="16">
    <source>
        <dbReference type="ARBA" id="ARBA00023146"/>
    </source>
</evidence>
<keyword evidence="16" id="KW-0030">Aminoacyl-tRNA synthetase</keyword>
<evidence type="ECO:0000256" key="18">
    <source>
        <dbReference type="ARBA" id="ARBA00030057"/>
    </source>
</evidence>
<dbReference type="InterPro" id="IPR004154">
    <property type="entry name" value="Anticodon-bd"/>
</dbReference>
<evidence type="ECO:0000259" key="23">
    <source>
        <dbReference type="PROSITE" id="PS50862"/>
    </source>
</evidence>
<keyword evidence="17" id="KW-0966">Cell projection</keyword>
<dbReference type="InterPro" id="IPR045864">
    <property type="entry name" value="aa-tRNA-synth_II/BPL/LPL"/>
</dbReference>
<evidence type="ECO:0000256" key="14">
    <source>
        <dbReference type="ARBA" id="ARBA00022946"/>
    </source>
</evidence>
<feature type="domain" description="Aminoacyl-transfer RNA synthetases class-II family profile" evidence="23">
    <location>
        <begin position="134"/>
        <end position="634"/>
    </location>
</feature>
<dbReference type="PANTHER" id="PTHR10745:SF0">
    <property type="entry name" value="GLYCINE--TRNA LIGASE"/>
    <property type="match status" value="1"/>
</dbReference>
<dbReference type="InterPro" id="IPR009068">
    <property type="entry name" value="uS15_NS1_RNA-bd_sf"/>
</dbReference>
<dbReference type="InterPro" id="IPR000738">
    <property type="entry name" value="WHEP-TRS_dom"/>
</dbReference>
<evidence type="ECO:0000256" key="3">
    <source>
        <dbReference type="ARBA" id="ARBA00004496"/>
    </source>
</evidence>
<dbReference type="Gene3D" id="3.30.930.10">
    <property type="entry name" value="Bira Bifunctional Protein, Domain 2"/>
    <property type="match status" value="1"/>
</dbReference>
<comment type="catalytic activity">
    <reaction evidence="20">
        <text>tRNA(Gly) + glycine + ATP = glycyl-tRNA(Gly) + AMP + diphosphate</text>
        <dbReference type="Rhea" id="RHEA:16013"/>
        <dbReference type="Rhea" id="RHEA-COMP:9664"/>
        <dbReference type="Rhea" id="RHEA-COMP:9683"/>
        <dbReference type="ChEBI" id="CHEBI:30616"/>
        <dbReference type="ChEBI" id="CHEBI:33019"/>
        <dbReference type="ChEBI" id="CHEBI:57305"/>
        <dbReference type="ChEBI" id="CHEBI:78442"/>
        <dbReference type="ChEBI" id="CHEBI:78522"/>
        <dbReference type="ChEBI" id="CHEBI:456215"/>
        <dbReference type="EC" id="6.1.1.14"/>
    </reaction>
    <physiologicalReaction direction="left-to-right" evidence="20">
        <dbReference type="Rhea" id="RHEA:16014"/>
    </physiologicalReaction>
</comment>
<dbReference type="OMA" id="MEMQYFV"/>
<dbReference type="GO" id="GO:0070150">
    <property type="term" value="P:mitochondrial glycyl-tRNA aminoacylation"/>
    <property type="evidence" value="ECO:0007669"/>
    <property type="project" value="TreeGrafter"/>
</dbReference>
<evidence type="ECO:0000256" key="10">
    <source>
        <dbReference type="ARBA" id="ARBA00022679"/>
    </source>
</evidence>
<dbReference type="Gene3D" id="3.30.40.230">
    <property type="match status" value="1"/>
</dbReference>
<dbReference type="SMART" id="SM00991">
    <property type="entry name" value="WHEP-TRS"/>
    <property type="match status" value="1"/>
</dbReference>
<name>A0A3Q3ABL8_KRYMA</name>
<evidence type="ECO:0000256" key="17">
    <source>
        <dbReference type="ARBA" id="ARBA00023273"/>
    </source>
</evidence>
<keyword evidence="13" id="KW-0648">Protein biosynthesis</keyword>
<evidence type="ECO:0000256" key="11">
    <source>
        <dbReference type="ARBA" id="ARBA00022741"/>
    </source>
</evidence>
<dbReference type="EC" id="6.1.1.14" evidence="6"/>
<protein>
    <recommendedName>
        <fullName evidence="7">Glycine--tRNA ligase</fullName>
        <ecNumber evidence="6">6.1.1.14</ecNumber>
    </recommendedName>
    <alternativeName>
        <fullName evidence="18">Diadenosine tetraphosphate synthetase</fullName>
    </alternativeName>
    <alternativeName>
        <fullName evidence="22">Glycyl-tRNA synthetase 1</fullName>
    </alternativeName>
</protein>
<evidence type="ECO:0000256" key="6">
    <source>
        <dbReference type="ARBA" id="ARBA00012829"/>
    </source>
</evidence>
<dbReference type="GO" id="GO:0005524">
    <property type="term" value="F:ATP binding"/>
    <property type="evidence" value="ECO:0007669"/>
    <property type="project" value="UniProtKB-KW"/>
</dbReference>
<dbReference type="InterPro" id="IPR006195">
    <property type="entry name" value="aa-tRNA-synth_II"/>
</dbReference>
<accession>A0A3Q3ABL8</accession>
<evidence type="ECO:0000256" key="13">
    <source>
        <dbReference type="ARBA" id="ARBA00022917"/>
    </source>
</evidence>
<dbReference type="CTD" id="2617"/>
<comment type="similarity">
    <text evidence="4">Belongs to the class-II aminoacyl-tRNA synthetase family.</text>
</comment>
<keyword evidence="11" id="KW-0547">Nucleotide-binding</keyword>
<dbReference type="NCBIfam" id="TIGR00389">
    <property type="entry name" value="glyS_dimeric"/>
    <property type="match status" value="1"/>
</dbReference>
<evidence type="ECO:0000256" key="7">
    <source>
        <dbReference type="ARBA" id="ARBA00019404"/>
    </source>
</evidence>
<dbReference type="GeneTree" id="ENSGT00940000153759"/>
<evidence type="ECO:0000256" key="2">
    <source>
        <dbReference type="ARBA" id="ARBA00004489"/>
    </source>
</evidence>
<keyword evidence="14" id="KW-0809">Transit peptide</keyword>
<evidence type="ECO:0000256" key="15">
    <source>
        <dbReference type="ARBA" id="ARBA00023128"/>
    </source>
</evidence>
<keyword evidence="10" id="KW-0808">Transferase</keyword>
<comment type="function">
    <text evidence="21">Catalyzes the ATP-dependent ligation of glycine to the 3'-end of its cognate tRNA, via the formation of an aminoacyl-adenylate intermediate (Gly-AMP). Also produces diadenosine tetraphosphate (Ap4A), a universal pleiotropic signaling molecule needed for cell regulation pathways, by direct condensation of 2 ATPs. Thereby, may play a special role in Ap4A homeostasis.</text>
</comment>
<evidence type="ECO:0000256" key="12">
    <source>
        <dbReference type="ARBA" id="ARBA00022840"/>
    </source>
</evidence>
<dbReference type="GeneID" id="108230336"/>
<dbReference type="CDD" id="cd00774">
    <property type="entry name" value="GlyRS-like_core"/>
    <property type="match status" value="1"/>
</dbReference>
<keyword evidence="9" id="KW-0436">Ligase</keyword>
<evidence type="ECO:0000256" key="20">
    <source>
        <dbReference type="ARBA" id="ARBA00049523"/>
    </source>
</evidence>
<dbReference type="NCBIfam" id="NF003211">
    <property type="entry name" value="PRK04173.1"/>
    <property type="match status" value="1"/>
</dbReference>
<evidence type="ECO:0000256" key="19">
    <source>
        <dbReference type="ARBA" id="ARBA00048436"/>
    </source>
</evidence>
<dbReference type="InterPro" id="IPR027031">
    <property type="entry name" value="Gly-tRNA_synthase/POLG2"/>
</dbReference>
<dbReference type="Gene3D" id="3.40.50.800">
    <property type="entry name" value="Anticodon-binding domain"/>
    <property type="match status" value="1"/>
</dbReference>
<dbReference type="FunFam" id="3.40.50.800:FF:000004">
    <property type="entry name" value="Glycine--tRNA ligase 2"/>
    <property type="match status" value="1"/>
</dbReference>
<evidence type="ECO:0000256" key="8">
    <source>
        <dbReference type="ARBA" id="ARBA00022490"/>
    </source>
</evidence>
<dbReference type="FunFam" id="3.30.930.10:FF:000158">
    <property type="entry name" value="Glycyl-tRNA synthetase"/>
    <property type="match status" value="1"/>
</dbReference>
<dbReference type="SUPFAM" id="SSF52954">
    <property type="entry name" value="Class II aaRS ABD-related"/>
    <property type="match status" value="1"/>
</dbReference>
<evidence type="ECO:0000313" key="25">
    <source>
        <dbReference type="Ensembl" id="ENSKMAP00000013923.1"/>
    </source>
</evidence>
<dbReference type="KEGG" id="kmr:108230336"/>
<dbReference type="InterPro" id="IPR033731">
    <property type="entry name" value="GlyRS-like_core"/>
</dbReference>
<dbReference type="RefSeq" id="XP_017261915.1">
    <property type="nucleotide sequence ID" value="XM_017406426.3"/>
</dbReference>